<evidence type="ECO:0000313" key="1">
    <source>
        <dbReference type="EMBL" id="KAF7262801.1"/>
    </source>
</evidence>
<reference evidence="1" key="1">
    <citation type="submission" date="2020-08" db="EMBL/GenBank/DDBJ databases">
        <title>Genome sequencing and assembly of the red palm weevil Rhynchophorus ferrugineus.</title>
        <authorList>
            <person name="Dias G.B."/>
            <person name="Bergman C.M."/>
            <person name="Manee M."/>
        </authorList>
    </citation>
    <scope>NUCLEOTIDE SEQUENCE</scope>
    <source>
        <strain evidence="1">AA-2017</strain>
        <tissue evidence="1">Whole larva</tissue>
    </source>
</reference>
<gene>
    <name evidence="1" type="ORF">GWI33_004070</name>
</gene>
<accession>A0A834M062</accession>
<protein>
    <submittedName>
        <fullName evidence="1">Uncharacterized protein</fullName>
    </submittedName>
</protein>
<sequence length="31" mass="3665">LISEQFEYNNLNEKERIDESVRLGIQNVSIN</sequence>
<name>A0A834M062_RHYFE</name>
<feature type="non-terminal residue" evidence="1">
    <location>
        <position position="1"/>
    </location>
</feature>
<evidence type="ECO:0000313" key="2">
    <source>
        <dbReference type="Proteomes" id="UP000625711"/>
    </source>
</evidence>
<comment type="caution">
    <text evidence="1">The sequence shown here is derived from an EMBL/GenBank/DDBJ whole genome shotgun (WGS) entry which is preliminary data.</text>
</comment>
<keyword evidence="2" id="KW-1185">Reference proteome</keyword>
<dbReference type="EMBL" id="JAACXV010023916">
    <property type="protein sequence ID" value="KAF7262801.1"/>
    <property type="molecule type" value="Genomic_DNA"/>
</dbReference>
<dbReference type="Proteomes" id="UP000625711">
    <property type="component" value="Unassembled WGS sequence"/>
</dbReference>
<proteinExistence type="predicted"/>
<dbReference type="AlphaFoldDB" id="A0A834M062"/>
<organism evidence="1 2">
    <name type="scientific">Rhynchophorus ferrugineus</name>
    <name type="common">Red palm weevil</name>
    <name type="synonym">Curculio ferrugineus</name>
    <dbReference type="NCBI Taxonomy" id="354439"/>
    <lineage>
        <taxon>Eukaryota</taxon>
        <taxon>Metazoa</taxon>
        <taxon>Ecdysozoa</taxon>
        <taxon>Arthropoda</taxon>
        <taxon>Hexapoda</taxon>
        <taxon>Insecta</taxon>
        <taxon>Pterygota</taxon>
        <taxon>Neoptera</taxon>
        <taxon>Endopterygota</taxon>
        <taxon>Coleoptera</taxon>
        <taxon>Polyphaga</taxon>
        <taxon>Cucujiformia</taxon>
        <taxon>Curculionidae</taxon>
        <taxon>Dryophthorinae</taxon>
        <taxon>Rhynchophorus</taxon>
    </lineage>
</organism>